<dbReference type="EMBL" id="JABFCX010000002">
    <property type="protein sequence ID" value="NNU15314.1"/>
    <property type="molecule type" value="Genomic_DNA"/>
</dbReference>
<gene>
    <name evidence="1" type="ORF">HK107_03110</name>
</gene>
<sequence>MWKLIGATAFVALAACHTRPHDADQGMTGGITEGVLAPLTDLNMRKEAIPPILTALAVYEKPVPESCAGIEIEIADLESYVGSDVDTLQTASADGLVSFSGLSNRVTDLADDQAYSLVSDLTTDFIPFRSMVRRATGATAHDRAVREAYRRGRLRRSYLKGVGFAMGCDGGAAPQMAERTMVAKNDEPQPKVTFDVTHVPPAW</sequence>
<protein>
    <submittedName>
        <fullName evidence="1">Uncharacterized protein</fullName>
    </submittedName>
</protein>
<accession>A0A7Y3RJM7</accession>
<dbReference type="AlphaFoldDB" id="A0A7Y3RJM7"/>
<keyword evidence="2" id="KW-1185">Reference proteome</keyword>
<dbReference type="Proteomes" id="UP000536835">
    <property type="component" value="Unassembled WGS sequence"/>
</dbReference>
<comment type="caution">
    <text evidence="1">The sequence shown here is derived from an EMBL/GenBank/DDBJ whole genome shotgun (WGS) entry which is preliminary data.</text>
</comment>
<name>A0A7Y3RJM7_9PROT</name>
<reference evidence="1 2" key="1">
    <citation type="submission" date="2020-05" db="EMBL/GenBank/DDBJ databases">
        <title>Parvularcula mediterraneae sp. nov., isolated from polypropylene straw from shallow seawater of the seashore of Laganas in Zakynthos island, Greece.</title>
        <authorList>
            <person name="Szabo I."/>
            <person name="Al-Omari J."/>
            <person name="Rado J."/>
            <person name="Szerdahelyi G.S."/>
        </authorList>
    </citation>
    <scope>NUCLEOTIDE SEQUENCE [LARGE SCALE GENOMIC DNA]</scope>
    <source>
        <strain evidence="1 2">ZS-1/3</strain>
    </source>
</reference>
<evidence type="ECO:0000313" key="1">
    <source>
        <dbReference type="EMBL" id="NNU15314.1"/>
    </source>
</evidence>
<dbReference type="RefSeq" id="WP_173196710.1">
    <property type="nucleotide sequence ID" value="NZ_JABFCX010000002.1"/>
</dbReference>
<proteinExistence type="predicted"/>
<evidence type="ECO:0000313" key="2">
    <source>
        <dbReference type="Proteomes" id="UP000536835"/>
    </source>
</evidence>
<dbReference type="PROSITE" id="PS51257">
    <property type="entry name" value="PROKAR_LIPOPROTEIN"/>
    <property type="match status" value="1"/>
</dbReference>
<organism evidence="1 2">
    <name type="scientific">Parvularcula mediterranea</name>
    <dbReference type="NCBI Taxonomy" id="2732508"/>
    <lineage>
        <taxon>Bacteria</taxon>
        <taxon>Pseudomonadati</taxon>
        <taxon>Pseudomonadota</taxon>
        <taxon>Alphaproteobacteria</taxon>
        <taxon>Parvularculales</taxon>
        <taxon>Parvularculaceae</taxon>
        <taxon>Parvularcula</taxon>
    </lineage>
</organism>